<protein>
    <submittedName>
        <fullName evidence="1">Uncharacterized protein</fullName>
    </submittedName>
</protein>
<dbReference type="Proteomes" id="UP001595764">
    <property type="component" value="Unassembled WGS sequence"/>
</dbReference>
<proteinExistence type="predicted"/>
<keyword evidence="2" id="KW-1185">Reference proteome</keyword>
<comment type="caution">
    <text evidence="1">The sequence shown here is derived from an EMBL/GenBank/DDBJ whole genome shotgun (WGS) entry which is preliminary data.</text>
</comment>
<evidence type="ECO:0000313" key="1">
    <source>
        <dbReference type="EMBL" id="MFC3511023.1"/>
    </source>
</evidence>
<sequence length="114" mass="12613">MTSPYAERNAALLRDHREGLSDEELGQRYDLTPKHVRKLIARLTEPGPADPGSLKHRWTNNPSVFARPRAAAPPPPRPIKFTCRTCGGTVSPRTWECGGCGLVYRSFAKLGDSK</sequence>
<dbReference type="RefSeq" id="WP_377869945.1">
    <property type="nucleotide sequence ID" value="NZ_JBHMAY010000017.1"/>
</dbReference>
<reference evidence="2" key="1">
    <citation type="journal article" date="2019" name="Int. J. Syst. Evol. Microbiol.">
        <title>The Global Catalogue of Microorganisms (GCM) 10K type strain sequencing project: providing services to taxonomists for standard genome sequencing and annotation.</title>
        <authorList>
            <consortium name="The Broad Institute Genomics Platform"/>
            <consortium name="The Broad Institute Genome Sequencing Center for Infectious Disease"/>
            <person name="Wu L."/>
            <person name="Ma J."/>
        </authorList>
    </citation>
    <scope>NUCLEOTIDE SEQUENCE [LARGE SCALE GENOMIC DNA]</scope>
    <source>
        <strain evidence="2">CGMCC 4.7682</strain>
    </source>
</reference>
<name>A0ABV7QCF2_9PSEU</name>
<accession>A0ABV7QCF2</accession>
<organism evidence="1 2">
    <name type="scientific">Amycolatopsis halotolerans</name>
    <dbReference type="NCBI Taxonomy" id="330083"/>
    <lineage>
        <taxon>Bacteria</taxon>
        <taxon>Bacillati</taxon>
        <taxon>Actinomycetota</taxon>
        <taxon>Actinomycetes</taxon>
        <taxon>Pseudonocardiales</taxon>
        <taxon>Pseudonocardiaceae</taxon>
        <taxon>Amycolatopsis</taxon>
    </lineage>
</organism>
<evidence type="ECO:0000313" key="2">
    <source>
        <dbReference type="Proteomes" id="UP001595764"/>
    </source>
</evidence>
<dbReference type="EMBL" id="JBHRWI010000016">
    <property type="protein sequence ID" value="MFC3511023.1"/>
    <property type="molecule type" value="Genomic_DNA"/>
</dbReference>
<gene>
    <name evidence="1" type="ORF">ACFORO_12675</name>
</gene>